<protein>
    <recommendedName>
        <fullName evidence="5">Exodeoxyribonuclease 7 large subunit</fullName>
        <ecNumber evidence="5">3.1.11.6</ecNumber>
    </recommendedName>
    <alternativeName>
        <fullName evidence="5">Exodeoxyribonuclease VII large subunit</fullName>
        <shortName evidence="5">Exonuclease VII large subunit</shortName>
    </alternativeName>
</protein>
<dbReference type="InterPro" id="IPR020579">
    <property type="entry name" value="Exonuc_VII_lsu_C"/>
</dbReference>
<accession>A0A7W4Z5F2</accession>
<keyword evidence="10" id="KW-1185">Reference proteome</keyword>
<evidence type="ECO:0000256" key="2">
    <source>
        <dbReference type="ARBA" id="ARBA00022722"/>
    </source>
</evidence>
<evidence type="ECO:0000313" key="9">
    <source>
        <dbReference type="EMBL" id="MBB3045871.1"/>
    </source>
</evidence>
<dbReference type="InterPro" id="IPR003753">
    <property type="entry name" value="Exonuc_VII_L"/>
</dbReference>
<dbReference type="NCBIfam" id="TIGR00237">
    <property type="entry name" value="xseA"/>
    <property type="match status" value="1"/>
</dbReference>
<comment type="catalytic activity">
    <reaction evidence="5 6">
        <text>Exonucleolytic cleavage in either 5'- to 3'- or 3'- to 5'-direction to yield nucleoside 5'-phosphates.</text>
        <dbReference type="EC" id="3.1.11.6"/>
    </reaction>
</comment>
<comment type="subunit">
    <text evidence="5">Heterooligomer composed of large and small subunits.</text>
</comment>
<dbReference type="GO" id="GO:0005737">
    <property type="term" value="C:cytoplasm"/>
    <property type="evidence" value="ECO:0007669"/>
    <property type="project" value="UniProtKB-SubCell"/>
</dbReference>
<evidence type="ECO:0000256" key="3">
    <source>
        <dbReference type="ARBA" id="ARBA00022801"/>
    </source>
</evidence>
<evidence type="ECO:0000256" key="6">
    <source>
        <dbReference type="RuleBase" id="RU004355"/>
    </source>
</evidence>
<dbReference type="RefSeq" id="WP_183408591.1">
    <property type="nucleotide sequence ID" value="NZ_JACHWY010000001.1"/>
</dbReference>
<keyword evidence="1 5" id="KW-0963">Cytoplasm</keyword>
<evidence type="ECO:0000256" key="5">
    <source>
        <dbReference type="HAMAP-Rule" id="MF_00378"/>
    </source>
</evidence>
<comment type="function">
    <text evidence="5">Bidirectionally degrades single-stranded DNA into large acid-insoluble oligonucleotides, which are then degraded further into small acid-soluble oligonucleotides.</text>
</comment>
<dbReference type="Pfam" id="PF13742">
    <property type="entry name" value="tRNA_anti_2"/>
    <property type="match status" value="1"/>
</dbReference>
<organism evidence="9 10">
    <name type="scientific">Litorivivens lipolytica</name>
    <dbReference type="NCBI Taxonomy" id="1524264"/>
    <lineage>
        <taxon>Bacteria</taxon>
        <taxon>Pseudomonadati</taxon>
        <taxon>Pseudomonadota</taxon>
        <taxon>Gammaproteobacteria</taxon>
        <taxon>Litorivivens</taxon>
    </lineage>
</organism>
<comment type="subcellular location">
    <subcellularLocation>
        <location evidence="5 6">Cytoplasm</location>
    </subcellularLocation>
</comment>
<evidence type="ECO:0000313" key="10">
    <source>
        <dbReference type="Proteomes" id="UP000537130"/>
    </source>
</evidence>
<feature type="domain" description="Exonuclease VII large subunit C-terminal" evidence="7">
    <location>
        <begin position="128"/>
        <end position="437"/>
    </location>
</feature>
<feature type="domain" description="OB-fold nucleic acid binding" evidence="8">
    <location>
        <begin position="10"/>
        <end position="103"/>
    </location>
</feature>
<dbReference type="PANTHER" id="PTHR30008">
    <property type="entry name" value="EXODEOXYRIBONUCLEASE 7 LARGE SUBUNIT"/>
    <property type="match status" value="1"/>
</dbReference>
<dbReference type="GO" id="GO:0008855">
    <property type="term" value="F:exodeoxyribonuclease VII activity"/>
    <property type="evidence" value="ECO:0007669"/>
    <property type="project" value="UniProtKB-UniRule"/>
</dbReference>
<dbReference type="EC" id="3.1.11.6" evidence="5"/>
<proteinExistence type="inferred from homology"/>
<dbReference type="CDD" id="cd04489">
    <property type="entry name" value="ExoVII_LU_OBF"/>
    <property type="match status" value="1"/>
</dbReference>
<dbReference type="GO" id="GO:0003676">
    <property type="term" value="F:nucleic acid binding"/>
    <property type="evidence" value="ECO:0007669"/>
    <property type="project" value="InterPro"/>
</dbReference>
<comment type="similarity">
    <text evidence="5 6">Belongs to the XseA family.</text>
</comment>
<dbReference type="EMBL" id="JACHWY010000001">
    <property type="protein sequence ID" value="MBB3045871.1"/>
    <property type="molecule type" value="Genomic_DNA"/>
</dbReference>
<dbReference type="HAMAP" id="MF_00378">
    <property type="entry name" value="Exonuc_7_L"/>
    <property type="match status" value="1"/>
</dbReference>
<dbReference type="GO" id="GO:0006308">
    <property type="term" value="P:DNA catabolic process"/>
    <property type="evidence" value="ECO:0007669"/>
    <property type="project" value="UniProtKB-UniRule"/>
</dbReference>
<evidence type="ECO:0000256" key="1">
    <source>
        <dbReference type="ARBA" id="ARBA00022490"/>
    </source>
</evidence>
<sequence>MQTPSPSDVLSVGQLNRLAKQLLEDCFAHVTVSGEISNLARPGSGHWYFTLKDDRAQIRCAMFKGRNFAVRFQPQAGQQVQVTGKVSLYEGRGDYQLIVDTMQPAGAGALAQAFEQLKQELKAAGRFDRKRPLPKRIRHLAVITSPTGAAIRDVLSVIERRWPALRVTLIPTQVQGDQAASQLVTALQQANRLSGEDRPDVILLTRGGGSLEDLWPFNERIVADAVFASELPVVSAVGHEVDFSISDFVADLRAPTPSAAAELLCPDQQEVVNAIRSLNNALHNQMQQSLRQQRERQQALHKRLRNPSQLLAERSQRVDERELYLQRLISQHLQTNKQQLKGLELRLLSLNPARQLQQQQTRLIESRKRLLGATKAQFRQQQQRLNHMTDVIRKLSPDGTLQRGYAIVLDEKGKAVRDAAQLKAGERITARLASGRAVSVVERVEKD</sequence>
<gene>
    <name evidence="5" type="primary">xseA</name>
    <name evidence="9" type="ORF">FHR99_000107</name>
</gene>
<dbReference type="PANTHER" id="PTHR30008:SF0">
    <property type="entry name" value="EXODEOXYRIBONUCLEASE 7 LARGE SUBUNIT"/>
    <property type="match status" value="1"/>
</dbReference>
<evidence type="ECO:0000256" key="4">
    <source>
        <dbReference type="ARBA" id="ARBA00022839"/>
    </source>
</evidence>
<dbReference type="Proteomes" id="UP000537130">
    <property type="component" value="Unassembled WGS sequence"/>
</dbReference>
<keyword evidence="2 5" id="KW-0540">Nuclease</keyword>
<keyword evidence="3 5" id="KW-0378">Hydrolase</keyword>
<reference evidence="9 10" key="1">
    <citation type="submission" date="2020-08" db="EMBL/GenBank/DDBJ databases">
        <title>Genomic Encyclopedia of Type Strains, Phase III (KMG-III): the genomes of soil and plant-associated and newly described type strains.</title>
        <authorList>
            <person name="Whitman W."/>
        </authorList>
    </citation>
    <scope>NUCLEOTIDE SEQUENCE [LARGE SCALE GENOMIC DNA]</scope>
    <source>
        <strain evidence="9 10">CECT 8654</strain>
    </source>
</reference>
<evidence type="ECO:0000259" key="7">
    <source>
        <dbReference type="Pfam" id="PF02601"/>
    </source>
</evidence>
<dbReference type="Pfam" id="PF02601">
    <property type="entry name" value="Exonuc_VII_L"/>
    <property type="match status" value="1"/>
</dbReference>
<dbReference type="InterPro" id="IPR025824">
    <property type="entry name" value="OB-fold_nuc-bd_dom"/>
</dbReference>
<keyword evidence="4 5" id="KW-0269">Exonuclease</keyword>
<comment type="caution">
    <text evidence="9">The sequence shown here is derived from an EMBL/GenBank/DDBJ whole genome shotgun (WGS) entry which is preliminary data.</text>
</comment>
<name>A0A7W4Z5F2_9GAMM</name>
<dbReference type="AlphaFoldDB" id="A0A7W4Z5F2"/>
<evidence type="ECO:0000259" key="8">
    <source>
        <dbReference type="Pfam" id="PF13742"/>
    </source>
</evidence>
<dbReference type="GO" id="GO:0009318">
    <property type="term" value="C:exodeoxyribonuclease VII complex"/>
    <property type="evidence" value="ECO:0007669"/>
    <property type="project" value="UniProtKB-UniRule"/>
</dbReference>